<evidence type="ECO:0000313" key="3">
    <source>
        <dbReference type="EMBL" id="CAJ1943213.1"/>
    </source>
</evidence>
<organism evidence="3 4">
    <name type="scientific">Sphenostylis stenocarpa</name>
    <dbReference type="NCBI Taxonomy" id="92480"/>
    <lineage>
        <taxon>Eukaryota</taxon>
        <taxon>Viridiplantae</taxon>
        <taxon>Streptophyta</taxon>
        <taxon>Embryophyta</taxon>
        <taxon>Tracheophyta</taxon>
        <taxon>Spermatophyta</taxon>
        <taxon>Magnoliopsida</taxon>
        <taxon>eudicotyledons</taxon>
        <taxon>Gunneridae</taxon>
        <taxon>Pentapetalae</taxon>
        <taxon>rosids</taxon>
        <taxon>fabids</taxon>
        <taxon>Fabales</taxon>
        <taxon>Fabaceae</taxon>
        <taxon>Papilionoideae</taxon>
        <taxon>50 kb inversion clade</taxon>
        <taxon>NPAAA clade</taxon>
        <taxon>indigoferoid/millettioid clade</taxon>
        <taxon>Phaseoleae</taxon>
        <taxon>Sphenostylis</taxon>
    </lineage>
</organism>
<dbReference type="InterPro" id="IPR018613">
    <property type="entry name" value="Ccdc97-like"/>
</dbReference>
<name>A0AA86SGN1_9FABA</name>
<dbReference type="Pfam" id="PF09747">
    <property type="entry name" value="CCD97-like_C"/>
    <property type="match status" value="1"/>
</dbReference>
<dbReference type="InterPro" id="IPR040233">
    <property type="entry name" value="CCD97-like_C"/>
</dbReference>
<evidence type="ECO:0000256" key="1">
    <source>
        <dbReference type="SAM" id="MobiDB-lite"/>
    </source>
</evidence>
<feature type="domain" description="CCD97-like C-terminal" evidence="2">
    <location>
        <begin position="17"/>
        <end position="76"/>
    </location>
</feature>
<gene>
    <name evidence="3" type="ORF">AYBTSS11_LOCUS11239</name>
</gene>
<reference evidence="3" key="1">
    <citation type="submission" date="2023-10" db="EMBL/GenBank/DDBJ databases">
        <authorList>
            <person name="Domelevo Entfellner J.-B."/>
        </authorList>
    </citation>
    <scope>NUCLEOTIDE SEQUENCE</scope>
</reference>
<accession>A0AA86SGN1</accession>
<sequence length="95" mass="11320">MFLNLGGLRHLNEADVNDNSLSNPARARREPNLSAKELEDRMNQVTYIMQQKFLLGEDQEDLDYYKINSDETLDDHWQRRPILMQRRDILLMTKL</sequence>
<evidence type="ECO:0000259" key="2">
    <source>
        <dbReference type="Pfam" id="PF09747"/>
    </source>
</evidence>
<dbReference type="PANTHER" id="PTHR31840:SF1">
    <property type="entry name" value="COILED-COIL DOMAIN-CONTAINING PROTEIN 97"/>
    <property type="match status" value="1"/>
</dbReference>
<evidence type="ECO:0000313" key="4">
    <source>
        <dbReference type="Proteomes" id="UP001189624"/>
    </source>
</evidence>
<feature type="region of interest" description="Disordered" evidence="1">
    <location>
        <begin position="14"/>
        <end position="35"/>
    </location>
</feature>
<proteinExistence type="predicted"/>
<dbReference type="Proteomes" id="UP001189624">
    <property type="component" value="Chromosome 3"/>
</dbReference>
<dbReference type="PANTHER" id="PTHR31840">
    <property type="entry name" value="COILED-COIL DOMAIN-CONTAINING PROTEIN 97"/>
    <property type="match status" value="1"/>
</dbReference>
<dbReference type="Gramene" id="rna-AYBTSS11_LOCUS11239">
    <property type="protein sequence ID" value="CAJ1943213.1"/>
    <property type="gene ID" value="gene-AYBTSS11_LOCUS11239"/>
</dbReference>
<keyword evidence="4" id="KW-1185">Reference proteome</keyword>
<dbReference type="EMBL" id="OY731400">
    <property type="protein sequence ID" value="CAJ1943213.1"/>
    <property type="molecule type" value="Genomic_DNA"/>
</dbReference>
<protein>
    <recommendedName>
        <fullName evidence="2">CCD97-like C-terminal domain-containing protein</fullName>
    </recommendedName>
</protein>
<dbReference type="AlphaFoldDB" id="A0AA86SGN1"/>